<dbReference type="GO" id="GO:0006352">
    <property type="term" value="P:DNA-templated transcription initiation"/>
    <property type="evidence" value="ECO:0007669"/>
    <property type="project" value="InterPro"/>
</dbReference>
<gene>
    <name evidence="8" type="ORF">YM304_11340</name>
</gene>
<feature type="domain" description="RNA polymerase sigma-70 region 2" evidence="6">
    <location>
        <begin position="18"/>
        <end position="82"/>
    </location>
</feature>
<evidence type="ECO:0000256" key="5">
    <source>
        <dbReference type="ARBA" id="ARBA00023163"/>
    </source>
</evidence>
<evidence type="ECO:0000256" key="3">
    <source>
        <dbReference type="ARBA" id="ARBA00023082"/>
    </source>
</evidence>
<evidence type="ECO:0000259" key="6">
    <source>
        <dbReference type="Pfam" id="PF04542"/>
    </source>
</evidence>
<dbReference type="PANTHER" id="PTHR43133:SF50">
    <property type="entry name" value="ECF RNA POLYMERASE SIGMA FACTOR SIGM"/>
    <property type="match status" value="1"/>
</dbReference>
<dbReference type="Pfam" id="PF08281">
    <property type="entry name" value="Sigma70_r4_2"/>
    <property type="match status" value="1"/>
</dbReference>
<keyword evidence="9" id="KW-1185">Reference proteome</keyword>
<keyword evidence="5" id="KW-0804">Transcription</keyword>
<dbReference type="KEGG" id="aym:YM304_11340"/>
<dbReference type="SUPFAM" id="SSF88946">
    <property type="entry name" value="Sigma2 domain of RNA polymerase sigma factors"/>
    <property type="match status" value="1"/>
</dbReference>
<dbReference type="InterPro" id="IPR013249">
    <property type="entry name" value="RNA_pol_sigma70_r4_t2"/>
</dbReference>
<dbReference type="InterPro" id="IPR039425">
    <property type="entry name" value="RNA_pol_sigma-70-like"/>
</dbReference>
<evidence type="ECO:0000313" key="9">
    <source>
        <dbReference type="Proteomes" id="UP000011863"/>
    </source>
</evidence>
<dbReference type="InterPro" id="IPR007627">
    <property type="entry name" value="RNA_pol_sigma70_r2"/>
</dbReference>
<organism evidence="8 9">
    <name type="scientific">Ilumatobacter coccineus (strain NBRC 103263 / KCTC 29153 / YM16-304)</name>
    <dbReference type="NCBI Taxonomy" id="1313172"/>
    <lineage>
        <taxon>Bacteria</taxon>
        <taxon>Bacillati</taxon>
        <taxon>Actinomycetota</taxon>
        <taxon>Acidimicrobiia</taxon>
        <taxon>Acidimicrobiales</taxon>
        <taxon>Ilumatobacteraceae</taxon>
        <taxon>Ilumatobacter</taxon>
    </lineage>
</organism>
<dbReference type="InterPro" id="IPR013324">
    <property type="entry name" value="RNA_pol_sigma_r3/r4-like"/>
</dbReference>
<proteinExistence type="inferred from homology"/>
<dbReference type="EMBL" id="AP012057">
    <property type="protein sequence ID" value="BAN01448.1"/>
    <property type="molecule type" value="Genomic_DNA"/>
</dbReference>
<protein>
    <submittedName>
        <fullName evidence="8">Putative RNA polymerase ECF subfamily sigma factor</fullName>
    </submittedName>
</protein>
<dbReference type="NCBIfam" id="TIGR02937">
    <property type="entry name" value="sigma70-ECF"/>
    <property type="match status" value="1"/>
</dbReference>
<dbReference type="PANTHER" id="PTHR43133">
    <property type="entry name" value="RNA POLYMERASE ECF-TYPE SIGMA FACTO"/>
    <property type="match status" value="1"/>
</dbReference>
<comment type="similarity">
    <text evidence="1">Belongs to the sigma-70 factor family. ECF subfamily.</text>
</comment>
<dbReference type="Proteomes" id="UP000011863">
    <property type="component" value="Chromosome"/>
</dbReference>
<keyword evidence="3" id="KW-0731">Sigma factor</keyword>
<keyword evidence="2" id="KW-0805">Transcription regulation</keyword>
<evidence type="ECO:0000256" key="4">
    <source>
        <dbReference type="ARBA" id="ARBA00023125"/>
    </source>
</evidence>
<feature type="domain" description="RNA polymerase sigma factor 70 region 4 type 2" evidence="7">
    <location>
        <begin position="106"/>
        <end position="151"/>
    </location>
</feature>
<dbReference type="Gene3D" id="1.10.1740.10">
    <property type="match status" value="1"/>
</dbReference>
<dbReference type="Pfam" id="PF04542">
    <property type="entry name" value="Sigma70_r2"/>
    <property type="match status" value="1"/>
</dbReference>
<dbReference type="GO" id="GO:0003677">
    <property type="term" value="F:DNA binding"/>
    <property type="evidence" value="ECO:0007669"/>
    <property type="project" value="UniProtKB-KW"/>
</dbReference>
<dbReference type="InterPro" id="IPR036388">
    <property type="entry name" value="WH-like_DNA-bd_sf"/>
</dbReference>
<evidence type="ECO:0000259" key="7">
    <source>
        <dbReference type="Pfam" id="PF08281"/>
    </source>
</evidence>
<evidence type="ECO:0000256" key="1">
    <source>
        <dbReference type="ARBA" id="ARBA00010641"/>
    </source>
</evidence>
<dbReference type="SUPFAM" id="SSF88659">
    <property type="entry name" value="Sigma3 and sigma4 domains of RNA polymerase sigma factors"/>
    <property type="match status" value="1"/>
</dbReference>
<evidence type="ECO:0000313" key="8">
    <source>
        <dbReference type="EMBL" id="BAN01448.1"/>
    </source>
</evidence>
<keyword evidence="4" id="KW-0238">DNA-binding</keyword>
<dbReference type="InterPro" id="IPR013325">
    <property type="entry name" value="RNA_pol_sigma_r2"/>
</dbReference>
<dbReference type="AlphaFoldDB" id="A0A6C7E9Z7"/>
<dbReference type="Gene3D" id="1.10.10.10">
    <property type="entry name" value="Winged helix-like DNA-binding domain superfamily/Winged helix DNA-binding domain"/>
    <property type="match status" value="1"/>
</dbReference>
<name>A0A6C7E9Z7_ILUCY</name>
<sequence>MTMQNATQADAPATFEAFYEQHKTWAIRFAWLMVREAAAAEDISHDAFTRVFERFDTLTNPSAYLRSTLTNAVYERSRRTGREERRLRLVSAGESTQVEHASGGMMDAISRLPIRQRTAVVLRYWVDLPVDDIAEAMSARPGTVKSWLSRANAQLRKEIEP</sequence>
<dbReference type="GO" id="GO:0016987">
    <property type="term" value="F:sigma factor activity"/>
    <property type="evidence" value="ECO:0007669"/>
    <property type="project" value="UniProtKB-KW"/>
</dbReference>
<accession>A0A6C7E9Z7</accession>
<reference evidence="8 9" key="1">
    <citation type="journal article" date="2013" name="Int. J. Syst. Evol. Microbiol.">
        <title>Ilumatobacter nonamiense sp. nov. and Ilumatobacter coccineum sp. nov., isolated from seashore sand.</title>
        <authorList>
            <person name="Matsumoto A."/>
            <person name="Kasai H."/>
            <person name="Matsuo Y."/>
            <person name="Shizuri Y."/>
            <person name="Ichikawa N."/>
            <person name="Fujita N."/>
            <person name="Omura S."/>
            <person name="Takahashi Y."/>
        </authorList>
    </citation>
    <scope>NUCLEOTIDE SEQUENCE [LARGE SCALE GENOMIC DNA]</scope>
    <source>
        <strain evidence="9">NBRC 103263 / KCTC 29153 / YM16-304</strain>
    </source>
</reference>
<dbReference type="InterPro" id="IPR014284">
    <property type="entry name" value="RNA_pol_sigma-70_dom"/>
</dbReference>
<dbReference type="CDD" id="cd06171">
    <property type="entry name" value="Sigma70_r4"/>
    <property type="match status" value="1"/>
</dbReference>
<evidence type="ECO:0000256" key="2">
    <source>
        <dbReference type="ARBA" id="ARBA00023015"/>
    </source>
</evidence>